<dbReference type="Pfam" id="PF08282">
    <property type="entry name" value="Hydrolase_3"/>
    <property type="match status" value="1"/>
</dbReference>
<keyword evidence="2" id="KW-1185">Reference proteome</keyword>
<dbReference type="PANTHER" id="PTHR10000:SF8">
    <property type="entry name" value="HAD SUPERFAMILY HYDROLASE-LIKE, TYPE 3"/>
    <property type="match status" value="1"/>
</dbReference>
<dbReference type="Gene3D" id="3.30.1240.10">
    <property type="match status" value="1"/>
</dbReference>
<dbReference type="PANTHER" id="PTHR10000">
    <property type="entry name" value="PHOSPHOSERINE PHOSPHATASE"/>
    <property type="match status" value="1"/>
</dbReference>
<evidence type="ECO:0008006" key="3">
    <source>
        <dbReference type="Google" id="ProtNLM"/>
    </source>
</evidence>
<gene>
    <name evidence="1" type="ORF">BKA19_3770</name>
</gene>
<dbReference type="GO" id="GO:0000287">
    <property type="term" value="F:magnesium ion binding"/>
    <property type="evidence" value="ECO:0007669"/>
    <property type="project" value="TreeGrafter"/>
</dbReference>
<proteinExistence type="predicted"/>
<accession>A0A4Q7YCL4</accession>
<dbReference type="NCBIfam" id="TIGR01484">
    <property type="entry name" value="HAD-SF-IIB"/>
    <property type="match status" value="1"/>
</dbReference>
<comment type="caution">
    <text evidence="1">The sequence shown here is derived from an EMBL/GenBank/DDBJ whole genome shotgun (WGS) entry which is preliminary data.</text>
</comment>
<dbReference type="AlphaFoldDB" id="A0A4Q7YCL4"/>
<dbReference type="InterPro" id="IPR023214">
    <property type="entry name" value="HAD_sf"/>
</dbReference>
<name>A0A4Q7YCL4_9ACTN</name>
<evidence type="ECO:0000313" key="2">
    <source>
        <dbReference type="Proteomes" id="UP000292507"/>
    </source>
</evidence>
<reference evidence="1 2" key="1">
    <citation type="submission" date="2019-02" db="EMBL/GenBank/DDBJ databases">
        <title>Sequencing the genomes of 1000 actinobacteria strains.</title>
        <authorList>
            <person name="Klenk H.-P."/>
        </authorList>
    </citation>
    <scope>NUCLEOTIDE SEQUENCE [LARGE SCALE GENOMIC DNA]</scope>
    <source>
        <strain evidence="1 2">DSM 44509</strain>
    </source>
</reference>
<dbReference type="NCBIfam" id="TIGR00099">
    <property type="entry name" value="Cof-subfamily"/>
    <property type="match status" value="1"/>
</dbReference>
<organism evidence="1 2">
    <name type="scientific">Blastococcus saxobsidens</name>
    <dbReference type="NCBI Taxonomy" id="138336"/>
    <lineage>
        <taxon>Bacteria</taxon>
        <taxon>Bacillati</taxon>
        <taxon>Actinomycetota</taxon>
        <taxon>Actinomycetes</taxon>
        <taxon>Geodermatophilales</taxon>
        <taxon>Geodermatophilaceae</taxon>
        <taxon>Blastococcus</taxon>
    </lineage>
</organism>
<sequence>MSDWRPRLIASDMDGTLLRHDESVSAATVAELERWRADGVPLVLATGRPPRWMHGVREVLRHGTAVCCNGAVLLDLEPMEILDESPLEPDTLQAITAELRAHHASMWFAVEYGWEFRHEPVYQPRWDVDAPGVATATLEEMTSAPAAKLLARHESMPRDAFVQLVEQVVGRRATVTNSSTDALAEISAPGVTKATGLATVAARHGVGPEDVVVFGDMPNDIAAFEWVRDGGGRAVAMAHAHPDLLAVATDVTVGNDEDGVAAFLSSLWSHRRDQGP</sequence>
<dbReference type="InterPro" id="IPR000150">
    <property type="entry name" value="Cof"/>
</dbReference>
<dbReference type="Gene3D" id="3.40.50.1000">
    <property type="entry name" value="HAD superfamily/HAD-like"/>
    <property type="match status" value="1"/>
</dbReference>
<dbReference type="SUPFAM" id="SSF56784">
    <property type="entry name" value="HAD-like"/>
    <property type="match status" value="1"/>
</dbReference>
<protein>
    <recommendedName>
        <fullName evidence="3">HAD family hydrolase</fullName>
    </recommendedName>
</protein>
<dbReference type="GO" id="GO:0005829">
    <property type="term" value="C:cytosol"/>
    <property type="evidence" value="ECO:0007669"/>
    <property type="project" value="TreeGrafter"/>
</dbReference>
<evidence type="ECO:0000313" key="1">
    <source>
        <dbReference type="EMBL" id="RZU34021.1"/>
    </source>
</evidence>
<dbReference type="EMBL" id="SHKV01000001">
    <property type="protein sequence ID" value="RZU34021.1"/>
    <property type="molecule type" value="Genomic_DNA"/>
</dbReference>
<dbReference type="InterPro" id="IPR036412">
    <property type="entry name" value="HAD-like_sf"/>
</dbReference>
<dbReference type="InterPro" id="IPR006379">
    <property type="entry name" value="HAD-SF_hydro_IIB"/>
</dbReference>
<dbReference type="OrthoDB" id="3180855at2"/>
<dbReference type="Proteomes" id="UP000292507">
    <property type="component" value="Unassembled WGS sequence"/>
</dbReference>
<dbReference type="GO" id="GO:0016791">
    <property type="term" value="F:phosphatase activity"/>
    <property type="evidence" value="ECO:0007669"/>
    <property type="project" value="TreeGrafter"/>
</dbReference>
<dbReference type="RefSeq" id="WP_104526958.1">
    <property type="nucleotide sequence ID" value="NZ_POQT01000003.1"/>
</dbReference>